<feature type="transmembrane region" description="Helical" evidence="2">
    <location>
        <begin position="133"/>
        <end position="150"/>
    </location>
</feature>
<organism evidence="4 5">
    <name type="scientific">Methylomonas subterranea</name>
    <dbReference type="NCBI Taxonomy" id="2952225"/>
    <lineage>
        <taxon>Bacteria</taxon>
        <taxon>Pseudomonadati</taxon>
        <taxon>Pseudomonadota</taxon>
        <taxon>Gammaproteobacteria</taxon>
        <taxon>Methylococcales</taxon>
        <taxon>Methylococcaceae</taxon>
        <taxon>Methylomonas</taxon>
    </lineage>
</organism>
<comment type="caution">
    <text evidence="4">The sequence shown here is derived from an EMBL/GenBank/DDBJ whole genome shotgun (WGS) entry which is preliminary data.</text>
</comment>
<protein>
    <submittedName>
        <fullName evidence="4">DUF2231 domain-containing protein</fullName>
    </submittedName>
</protein>
<gene>
    <name evidence="4" type="ORF">NP590_11000</name>
</gene>
<sequence>MFDLTNDLQFSVHGGADSGGGVAGSVEGLLGFLEGLLNLSPAEMFAELMPGLSALDNPHPLLVHFPIALLIVFFLLDLSGTLAGKADWRRAAGWFLYFGALFAGFTVAAGLLAAGSVAHGGDVHEIMETHEHLGISVFALSAVLAGWRWLAKGQISGPANTLYLLSAGILAVLLIFTADFGGLMVYKYGVAVEPVSEMNQDAAALHQHGEAAALPASDDDEEDDGHVHDHQDHAH</sequence>
<dbReference type="RefSeq" id="WP_256602430.1">
    <property type="nucleotide sequence ID" value="NZ_JANIBJ010000018.1"/>
</dbReference>
<evidence type="ECO:0000259" key="3">
    <source>
        <dbReference type="Pfam" id="PF09990"/>
    </source>
</evidence>
<keyword evidence="5" id="KW-1185">Reference proteome</keyword>
<evidence type="ECO:0000256" key="2">
    <source>
        <dbReference type="SAM" id="Phobius"/>
    </source>
</evidence>
<name>A0ABT1TH38_9GAMM</name>
<feature type="compositionally biased region" description="Basic and acidic residues" evidence="1">
    <location>
        <begin position="225"/>
        <end position="235"/>
    </location>
</feature>
<dbReference type="EMBL" id="JANIBJ010000018">
    <property type="protein sequence ID" value="MCQ8104634.1"/>
    <property type="molecule type" value="Genomic_DNA"/>
</dbReference>
<feature type="transmembrane region" description="Helical" evidence="2">
    <location>
        <begin position="61"/>
        <end position="82"/>
    </location>
</feature>
<evidence type="ECO:0000313" key="5">
    <source>
        <dbReference type="Proteomes" id="UP001524499"/>
    </source>
</evidence>
<keyword evidence="2" id="KW-0472">Membrane</keyword>
<feature type="region of interest" description="Disordered" evidence="1">
    <location>
        <begin position="209"/>
        <end position="235"/>
    </location>
</feature>
<feature type="domain" description="DUF2231" evidence="3">
    <location>
        <begin position="59"/>
        <end position="193"/>
    </location>
</feature>
<feature type="transmembrane region" description="Helical" evidence="2">
    <location>
        <begin position="94"/>
        <end position="113"/>
    </location>
</feature>
<feature type="transmembrane region" description="Helical" evidence="2">
    <location>
        <begin position="162"/>
        <end position="186"/>
    </location>
</feature>
<proteinExistence type="predicted"/>
<evidence type="ECO:0000256" key="1">
    <source>
        <dbReference type="SAM" id="MobiDB-lite"/>
    </source>
</evidence>
<accession>A0ABT1TH38</accession>
<dbReference type="Pfam" id="PF09990">
    <property type="entry name" value="DUF2231"/>
    <property type="match status" value="1"/>
</dbReference>
<keyword evidence="2" id="KW-1133">Transmembrane helix</keyword>
<reference evidence="4 5" key="1">
    <citation type="submission" date="2022-07" db="EMBL/GenBank/DDBJ databases">
        <title>Methylomonas rivi sp. nov., Methylomonas rosea sp. nov., Methylomonas aureus sp. nov. and Methylomonas subterranea sp. nov., four novel methanotrophs isolated from a freshwater creek and the deep terrestrial subsurface.</title>
        <authorList>
            <person name="Abin C."/>
            <person name="Sankaranarayanan K."/>
            <person name="Garner C."/>
            <person name="Sindelar R."/>
            <person name="Kotary K."/>
            <person name="Garner R."/>
            <person name="Barclay S."/>
            <person name="Lawson P."/>
            <person name="Krumholz L."/>
        </authorList>
    </citation>
    <scope>NUCLEOTIDE SEQUENCE [LARGE SCALE GENOMIC DNA]</scope>
    <source>
        <strain evidence="4 5">SURF-2</strain>
    </source>
</reference>
<dbReference type="InterPro" id="IPR019251">
    <property type="entry name" value="DUF2231_TM"/>
</dbReference>
<dbReference type="Proteomes" id="UP001524499">
    <property type="component" value="Unassembled WGS sequence"/>
</dbReference>
<keyword evidence="2" id="KW-0812">Transmembrane</keyword>
<evidence type="ECO:0000313" key="4">
    <source>
        <dbReference type="EMBL" id="MCQ8104634.1"/>
    </source>
</evidence>